<evidence type="ECO:0000256" key="7">
    <source>
        <dbReference type="RuleBase" id="RU003435"/>
    </source>
</evidence>
<dbReference type="InterPro" id="IPR045090">
    <property type="entry name" value="Pept_M3A_M3B"/>
</dbReference>
<feature type="domain" description="Peptidase M3A/M3B catalytic" evidence="8">
    <location>
        <begin position="229"/>
        <end position="677"/>
    </location>
</feature>
<evidence type="ECO:0000259" key="8">
    <source>
        <dbReference type="Pfam" id="PF01432"/>
    </source>
</evidence>
<proteinExistence type="inferred from homology"/>
<dbReference type="Gene3D" id="1.10.1370.10">
    <property type="entry name" value="Neurolysin, domain 3"/>
    <property type="match status" value="1"/>
</dbReference>
<evidence type="ECO:0000256" key="5">
    <source>
        <dbReference type="ARBA" id="ARBA00022833"/>
    </source>
</evidence>
<dbReference type="InterPro" id="IPR024079">
    <property type="entry name" value="MetalloPept_cat_dom_sf"/>
</dbReference>
<dbReference type="CDD" id="cd06456">
    <property type="entry name" value="M3A_DCP"/>
    <property type="match status" value="1"/>
</dbReference>
<accession>A0ABX7Y1A6</accession>
<evidence type="ECO:0000313" key="9">
    <source>
        <dbReference type="EMBL" id="QUC06954.1"/>
    </source>
</evidence>
<dbReference type="InterPro" id="IPR024077">
    <property type="entry name" value="Neurolysin/TOP_dom2"/>
</dbReference>
<evidence type="ECO:0000256" key="2">
    <source>
        <dbReference type="ARBA" id="ARBA00022670"/>
    </source>
</evidence>
<dbReference type="SUPFAM" id="SSF55486">
    <property type="entry name" value="Metalloproteases ('zincins'), catalytic domain"/>
    <property type="match status" value="1"/>
</dbReference>
<keyword evidence="5 7" id="KW-0862">Zinc</keyword>
<gene>
    <name evidence="9" type="ORF">J5A65_08205</name>
</gene>
<evidence type="ECO:0000256" key="3">
    <source>
        <dbReference type="ARBA" id="ARBA00022723"/>
    </source>
</evidence>
<evidence type="ECO:0000256" key="4">
    <source>
        <dbReference type="ARBA" id="ARBA00022801"/>
    </source>
</evidence>
<evidence type="ECO:0000256" key="1">
    <source>
        <dbReference type="ARBA" id="ARBA00006040"/>
    </source>
</evidence>
<keyword evidence="3 7" id="KW-0479">Metal-binding</keyword>
<comment type="similarity">
    <text evidence="1 7">Belongs to the peptidase M3 family.</text>
</comment>
<dbReference type="InterPro" id="IPR001567">
    <property type="entry name" value="Pept_M3A_M3B_dom"/>
</dbReference>
<keyword evidence="2 7" id="KW-0645">Protease</keyword>
<keyword evidence="6 7" id="KW-0482">Metalloprotease</keyword>
<reference evidence="9 10" key="1">
    <citation type="submission" date="2021-03" db="EMBL/GenBank/DDBJ databases">
        <title>Human Oral Microbial Genomes.</title>
        <authorList>
            <person name="Johnston C.D."/>
            <person name="Chen T."/>
            <person name="Dewhirst F.E."/>
        </authorList>
    </citation>
    <scope>NUCLEOTIDE SEQUENCE [LARGE SCALE GENOMIC DNA]</scope>
    <source>
        <strain evidence="9 10">DSMZ 100122</strain>
    </source>
</reference>
<dbReference type="Proteomes" id="UP000678513">
    <property type="component" value="Chromosome"/>
</dbReference>
<dbReference type="InterPro" id="IPR034005">
    <property type="entry name" value="M3A_DCP"/>
</dbReference>
<keyword evidence="4 7" id="KW-0378">Hydrolase</keyword>
<name>A0ABX7Y1A6_9ACTN</name>
<comment type="cofactor">
    <cofactor evidence="7">
        <name>Zn(2+)</name>
        <dbReference type="ChEBI" id="CHEBI:29105"/>
    </cofactor>
    <text evidence="7">Binds 1 zinc ion.</text>
</comment>
<organism evidence="9 10">
    <name type="scientific">Arachnia rubra</name>
    <dbReference type="NCBI Taxonomy" id="1547448"/>
    <lineage>
        <taxon>Bacteria</taxon>
        <taxon>Bacillati</taxon>
        <taxon>Actinomycetota</taxon>
        <taxon>Actinomycetes</taxon>
        <taxon>Propionibacteriales</taxon>
        <taxon>Propionibacteriaceae</taxon>
        <taxon>Arachnia</taxon>
    </lineage>
</organism>
<dbReference type="EMBL" id="CP072384">
    <property type="protein sequence ID" value="QUC06954.1"/>
    <property type="molecule type" value="Genomic_DNA"/>
</dbReference>
<dbReference type="Gene3D" id="3.40.390.10">
    <property type="entry name" value="Collagenase (Catalytic Domain)"/>
    <property type="match status" value="1"/>
</dbReference>
<sequence>MNPLLTPSTLPFQLPDYANLTDAQFKEAIEEGLAQQRAALEAIATNPEAPDAENTIIAWELSSATLDRAGSAFWVAKAADANEQRDAVETALAPRLAEHNSMILLDSRLFNRLVRLRDRADTGEVTLSEQDRYWLDEHIREFERSGIALDDAAQQRLRELNVELAGLSVAFEQALVDGRNASAVLVTDRSDLAGLGDEEVKAAREAAQALGQEGWLIELTNTTGQPVLADLVNRDLRRRVFEASVGRGLSGPYDTRQLVLDIARRRAERARLLGYEHHAAWVAADGCARTTEAVLGLLRQVTPGAVELANREAEELQQALEEDEPGARLAAWDWEHYAAKQAASKTIDPAVLRPYLEYHRVLHEGVFAAATALYGITFHARPELHGFTGESEVYEVCETDGSTLGAVILDPFTRNTKRGGAWMTSIVDQADLTKALPVVTNTCNFPRPTEGSPSLLSWDNVITMFHEFGHALHGLLSKVRYPSRSGTAVPRDFVEFPSQVNELWAWDAKLISRFAVHHETGAPLPAALAERLRASRSVGEGHHTLELVAAMLLDQAWHSTTLEELPASVDELEGFEAAALQRAGVAHELVPPRYRSCYFSHIFGGGYAAAYYGYLWAEVMDADACAWFKDNGGLNREAGEHFRRELLRHGGSIEPMESWRGFRGAEPDVSHLLRRKGLANA</sequence>
<dbReference type="RefSeq" id="WP_212321028.1">
    <property type="nucleotide sequence ID" value="NZ_AP024463.1"/>
</dbReference>
<dbReference type="PANTHER" id="PTHR43660">
    <property type="entry name" value="DIPEPTIDYL CARBOXYPEPTIDASE"/>
    <property type="match status" value="1"/>
</dbReference>
<evidence type="ECO:0000313" key="10">
    <source>
        <dbReference type="Proteomes" id="UP000678513"/>
    </source>
</evidence>
<protein>
    <submittedName>
        <fullName evidence="9">M3 family metallopeptidase</fullName>
    </submittedName>
</protein>
<dbReference type="PANTHER" id="PTHR43660:SF1">
    <property type="entry name" value="DIPEPTIDYL CARBOXYPEPTIDASE"/>
    <property type="match status" value="1"/>
</dbReference>
<keyword evidence="10" id="KW-1185">Reference proteome</keyword>
<evidence type="ECO:0000256" key="6">
    <source>
        <dbReference type="ARBA" id="ARBA00023049"/>
    </source>
</evidence>
<dbReference type="Pfam" id="PF01432">
    <property type="entry name" value="Peptidase_M3"/>
    <property type="match status" value="1"/>
</dbReference>